<feature type="compositionally biased region" description="Gly residues" evidence="5">
    <location>
        <begin position="976"/>
        <end position="998"/>
    </location>
</feature>
<evidence type="ECO:0000256" key="1">
    <source>
        <dbReference type="ARBA" id="ARBA00008795"/>
    </source>
</evidence>
<dbReference type="SMART" id="SM00324">
    <property type="entry name" value="RhoGAP"/>
    <property type="match status" value="1"/>
</dbReference>
<accession>A0A8C4Y8B7</accession>
<feature type="domain" description="Rho-GAP" evidence="7">
    <location>
        <begin position="345"/>
        <end position="539"/>
    </location>
</feature>
<evidence type="ECO:0000256" key="3">
    <source>
        <dbReference type="ARBA" id="ARBA00022468"/>
    </source>
</evidence>
<name>A0A8C4Y8B7_9SAUR</name>
<dbReference type="GO" id="GO:0007264">
    <property type="term" value="P:small GTPase-mediated signal transduction"/>
    <property type="evidence" value="ECO:0007669"/>
    <property type="project" value="TreeGrafter"/>
</dbReference>
<evidence type="ECO:0000259" key="7">
    <source>
        <dbReference type="PROSITE" id="PS50238"/>
    </source>
</evidence>
<reference evidence="8" key="1">
    <citation type="submission" date="2025-08" db="UniProtKB">
        <authorList>
            <consortium name="Ensembl"/>
        </authorList>
    </citation>
    <scope>IDENTIFICATION</scope>
</reference>
<dbReference type="Gene3D" id="2.30.30.40">
    <property type="entry name" value="SH3 Domains"/>
    <property type="match status" value="1"/>
</dbReference>
<feature type="compositionally biased region" description="Pro residues" evidence="5">
    <location>
        <begin position="1102"/>
        <end position="1120"/>
    </location>
</feature>
<evidence type="ECO:0000256" key="2">
    <source>
        <dbReference type="ARBA" id="ARBA00022443"/>
    </source>
</evidence>
<evidence type="ECO:0000256" key="4">
    <source>
        <dbReference type="PROSITE-ProRule" id="PRU00192"/>
    </source>
</evidence>
<feature type="compositionally biased region" description="Low complexity" evidence="5">
    <location>
        <begin position="896"/>
        <end position="923"/>
    </location>
</feature>
<sequence length="1227" mass="130749">MRSAEAVGPADSPRASRRRQPACRLAERPPWPVTPSTRLACWGLEPPLSLGHTGGLGTAGVRLSITRTHFPKLAECAHFHYEAVDFGHIQLLLASEQGEGLPSTMRDRELLFIIQVTCKGKTWPVHRSYEEFCSLDGHLHCCIFDRRFSQLPELPPPCPDSAPAPQMLAPVLRQYLEKLSAIVDSNINCGPVLTWMEIDNHGNRLLVNEEASINVPAIAAAHVIKRYAAQAPDELSFEVGDIVSVIDMPPKEEVSWWRGKHGFQVGVGPAGGAPRWALHPHARITGGVPWDSRRHGCAWEMGILCPAVCKKHGKLLGFLRTFMKSRPSKQRLKQRGILRERVFGCDLGEHLLNSGHDGGTPARSARLPPNSRVPSRMPTLHVNPTPQPAAHLPALPQVRGEPGLPACPPTPVFPPVRPPPVLTQPPNPLLTYQLYHKFAEAVAVPGEEERLVRVHDVIQQLPPPHYRTLEFLLRHLARVATHSPETSMHIKNLAIVWAPNLLRSLELEAVGLSGAEAFHEVRVQSVVVEFLLSHVQVLFSDKFTSIGKDSAGRSCLPRPKSLLGSCPSTRLLSLEEAQARTQAQAQAHAQAQAQHTAPGQSKRPEAETGRGPPGRLPLALGGCISARWHYVWLFPSCLLCQGCLRCSLSICPQGLQKLTRLRRPRSSSDAFPALPAALPGTPQDSLKPCRSCESLSSSASGGCSENLAPRHRASLWLDDEGELDSQPDLSPPGSLDLDLLPFQRSPPRRPSLSEASDSASSPAHLPFTCRVARALSPRGPEPPTAALEISEPVAISLPAKVLEMLGGGQAGGVLRSGRHRGTRSPPHMISRLLQTGDGMLTDSCQREVQRKLTRAESGSLAQSPESEASPPRPGALCLFRHVPPPPPPKNPARLMALALAESAHRAAQQQQGGPHSKQQAQFRRSLSLEGGGEGAAMGPGTLYSVVCPGPAAQLPGPSLQRQQSEGEPRSQRQERGGGPQVSGGSGGGGRIAGGGVGREGVSHIGQGLCPGSGGGQGQLGSPSPLQQSPSQHPPLGPRTPPALPDPAAALPPSAGPCPPTPTGPIQAPSPPTLPPPTCNLSQHHPPMAGPPLCCPSRATAAPAPPLPSSPPPRYCHPSPAPAAGARSREPVLRDRPRAASVPALASGPPTPSAAQARPLGPNTTPLGHLRGWARPLQATRASLRQRPLCWSCGRARGRGAPPRQGQPLLVLHLVLPSTGRRAPAQPL</sequence>
<feature type="region of interest" description="Disordered" evidence="5">
    <location>
        <begin position="721"/>
        <end position="763"/>
    </location>
</feature>
<dbReference type="SUPFAM" id="SSF48350">
    <property type="entry name" value="GTPase activation domain, GAP"/>
    <property type="match status" value="1"/>
</dbReference>
<dbReference type="Ensembl" id="ENSGEVT00005022655.1">
    <property type="protein sequence ID" value="ENSGEVP00005021563.1"/>
    <property type="gene ID" value="ENSGEVG00005015008.1"/>
</dbReference>
<dbReference type="GO" id="GO:0001650">
    <property type="term" value="C:fibrillar center"/>
    <property type="evidence" value="ECO:0007669"/>
    <property type="project" value="TreeGrafter"/>
</dbReference>
<feature type="compositionally biased region" description="Low complexity" evidence="5">
    <location>
        <begin position="752"/>
        <end position="763"/>
    </location>
</feature>
<comment type="similarity">
    <text evidence="1">Belongs to the PX domain-containing GAP family.</text>
</comment>
<evidence type="ECO:0000313" key="9">
    <source>
        <dbReference type="Proteomes" id="UP000694390"/>
    </source>
</evidence>
<dbReference type="OrthoDB" id="9426947at2759"/>
<dbReference type="GeneTree" id="ENSGT00940000155110"/>
<feature type="compositionally biased region" description="Pro residues" evidence="5">
    <location>
        <begin position="1031"/>
        <end position="1044"/>
    </location>
</feature>
<dbReference type="PROSITE" id="PS50238">
    <property type="entry name" value="RHOGAP"/>
    <property type="match status" value="1"/>
</dbReference>
<keyword evidence="9" id="KW-1185">Reference proteome</keyword>
<dbReference type="GO" id="GO:0019901">
    <property type="term" value="F:protein kinase binding"/>
    <property type="evidence" value="ECO:0007669"/>
    <property type="project" value="Ensembl"/>
</dbReference>
<evidence type="ECO:0000259" key="6">
    <source>
        <dbReference type="PROSITE" id="PS50002"/>
    </source>
</evidence>
<feature type="compositionally biased region" description="Basic and acidic residues" evidence="5">
    <location>
        <begin position="1126"/>
        <end position="1137"/>
    </location>
</feature>
<dbReference type="InterPro" id="IPR000198">
    <property type="entry name" value="RhoGAP_dom"/>
</dbReference>
<dbReference type="InterPro" id="IPR036028">
    <property type="entry name" value="SH3-like_dom_sf"/>
</dbReference>
<dbReference type="GO" id="GO:0005654">
    <property type="term" value="C:nucleoplasm"/>
    <property type="evidence" value="ECO:0007669"/>
    <property type="project" value="TreeGrafter"/>
</dbReference>
<dbReference type="PROSITE" id="PS50002">
    <property type="entry name" value="SH3"/>
    <property type="match status" value="1"/>
</dbReference>
<dbReference type="GO" id="GO:0005938">
    <property type="term" value="C:cell cortex"/>
    <property type="evidence" value="ECO:0007669"/>
    <property type="project" value="TreeGrafter"/>
</dbReference>
<dbReference type="CDD" id="cd11835">
    <property type="entry name" value="SH3_ARHGAP32_33"/>
    <property type="match status" value="1"/>
</dbReference>
<dbReference type="InterPro" id="IPR036871">
    <property type="entry name" value="PX_dom_sf"/>
</dbReference>
<feature type="region of interest" description="Disordered" evidence="5">
    <location>
        <begin position="662"/>
        <end position="686"/>
    </location>
</feature>
<dbReference type="Proteomes" id="UP000694390">
    <property type="component" value="Unassembled WGS sequence"/>
</dbReference>
<feature type="compositionally biased region" description="Low complexity" evidence="5">
    <location>
        <begin position="1019"/>
        <end position="1030"/>
    </location>
</feature>
<dbReference type="GO" id="GO:0005886">
    <property type="term" value="C:plasma membrane"/>
    <property type="evidence" value="ECO:0007669"/>
    <property type="project" value="TreeGrafter"/>
</dbReference>
<keyword evidence="3" id="KW-0343">GTPase activation</keyword>
<proteinExistence type="inferred from homology"/>
<dbReference type="InterPro" id="IPR008936">
    <property type="entry name" value="Rho_GTPase_activation_prot"/>
</dbReference>
<dbReference type="GO" id="GO:0005096">
    <property type="term" value="F:GTPase activator activity"/>
    <property type="evidence" value="ECO:0007669"/>
    <property type="project" value="UniProtKB-KW"/>
</dbReference>
<dbReference type="GO" id="GO:0035091">
    <property type="term" value="F:phosphatidylinositol binding"/>
    <property type="evidence" value="ECO:0007669"/>
    <property type="project" value="InterPro"/>
</dbReference>
<dbReference type="AlphaFoldDB" id="A0A8C4Y8B7"/>
<feature type="compositionally biased region" description="Pro residues" evidence="5">
    <location>
        <begin position="1053"/>
        <end position="1077"/>
    </location>
</feature>
<dbReference type="PANTHER" id="PTHR15729">
    <property type="entry name" value="CDC42 GTPASE-ACTIVATING PROTEIN"/>
    <property type="match status" value="1"/>
</dbReference>
<gene>
    <name evidence="8" type="primary">ARHGAP33</name>
</gene>
<feature type="region of interest" description="Disordered" evidence="5">
    <location>
        <begin position="948"/>
        <end position="1169"/>
    </location>
</feature>
<dbReference type="InterPro" id="IPR051576">
    <property type="entry name" value="PX-Rho_GAP"/>
</dbReference>
<evidence type="ECO:0000313" key="8">
    <source>
        <dbReference type="Ensembl" id="ENSGEVP00005021563.1"/>
    </source>
</evidence>
<dbReference type="SUPFAM" id="SSF50044">
    <property type="entry name" value="SH3-domain"/>
    <property type="match status" value="1"/>
</dbReference>
<feature type="region of interest" description="Disordered" evidence="5">
    <location>
        <begin position="583"/>
        <end position="613"/>
    </location>
</feature>
<dbReference type="Pfam" id="PF00620">
    <property type="entry name" value="RhoGAP"/>
    <property type="match status" value="1"/>
</dbReference>
<organism evidence="8 9">
    <name type="scientific">Gopherus evgoodei</name>
    <name type="common">Goodes thornscrub tortoise</name>
    <dbReference type="NCBI Taxonomy" id="1825980"/>
    <lineage>
        <taxon>Eukaryota</taxon>
        <taxon>Metazoa</taxon>
        <taxon>Chordata</taxon>
        <taxon>Craniata</taxon>
        <taxon>Vertebrata</taxon>
        <taxon>Euteleostomi</taxon>
        <taxon>Archelosauria</taxon>
        <taxon>Testudinata</taxon>
        <taxon>Testudines</taxon>
        <taxon>Cryptodira</taxon>
        <taxon>Durocryptodira</taxon>
        <taxon>Testudinoidea</taxon>
        <taxon>Testudinidae</taxon>
        <taxon>Gopherus</taxon>
    </lineage>
</organism>
<feature type="compositionally biased region" description="Low complexity" evidence="5">
    <location>
        <begin position="583"/>
        <end position="597"/>
    </location>
</feature>
<evidence type="ECO:0000256" key="5">
    <source>
        <dbReference type="SAM" id="MobiDB-lite"/>
    </source>
</evidence>
<dbReference type="GO" id="GO:0005794">
    <property type="term" value="C:Golgi apparatus"/>
    <property type="evidence" value="ECO:0007669"/>
    <property type="project" value="TreeGrafter"/>
</dbReference>
<reference evidence="8" key="2">
    <citation type="submission" date="2025-09" db="UniProtKB">
        <authorList>
            <consortium name="Ensembl"/>
        </authorList>
    </citation>
    <scope>IDENTIFICATION</scope>
</reference>
<keyword evidence="2 4" id="KW-0728">SH3 domain</keyword>
<dbReference type="GO" id="GO:0032991">
    <property type="term" value="C:protein-containing complex"/>
    <property type="evidence" value="ECO:0007669"/>
    <property type="project" value="Ensembl"/>
</dbReference>
<protein>
    <submittedName>
        <fullName evidence="8">Rho GTPase activating protein 33</fullName>
    </submittedName>
</protein>
<feature type="region of interest" description="Disordered" evidence="5">
    <location>
        <begin position="1"/>
        <end position="29"/>
    </location>
</feature>
<dbReference type="Pfam" id="PF00018">
    <property type="entry name" value="SH3_1"/>
    <property type="match status" value="1"/>
</dbReference>
<dbReference type="Gene3D" id="1.10.555.10">
    <property type="entry name" value="Rho GTPase activation protein"/>
    <property type="match status" value="1"/>
</dbReference>
<feature type="compositionally biased region" description="Gly residues" evidence="5">
    <location>
        <begin position="1008"/>
        <end position="1018"/>
    </location>
</feature>
<feature type="domain" description="SH3" evidence="6">
    <location>
        <begin position="216"/>
        <end position="283"/>
    </location>
</feature>
<dbReference type="PANTHER" id="PTHR15729:SF11">
    <property type="entry name" value="RHO GTPASE-ACTIVATING PROTEIN 33"/>
    <property type="match status" value="1"/>
</dbReference>
<dbReference type="InterPro" id="IPR001452">
    <property type="entry name" value="SH3_domain"/>
</dbReference>
<feature type="region of interest" description="Disordered" evidence="5">
    <location>
        <begin position="849"/>
        <end position="923"/>
    </location>
</feature>
<feature type="compositionally biased region" description="Basic and acidic residues" evidence="5">
    <location>
        <begin position="964"/>
        <end position="975"/>
    </location>
</feature>
<dbReference type="GO" id="GO:0015629">
    <property type="term" value="C:actin cytoskeleton"/>
    <property type="evidence" value="ECO:0007669"/>
    <property type="project" value="TreeGrafter"/>
</dbReference>
<dbReference type="SUPFAM" id="SSF64268">
    <property type="entry name" value="PX domain"/>
    <property type="match status" value="1"/>
</dbReference>
<feature type="compositionally biased region" description="Low complexity" evidence="5">
    <location>
        <begin position="726"/>
        <end position="741"/>
    </location>
</feature>